<dbReference type="EMBL" id="CP060784">
    <property type="protein sequence ID" value="QNP53183.1"/>
    <property type="molecule type" value="Genomic_DNA"/>
</dbReference>
<sequence>MVGFDFNPTVDRIRLITSTGQNLRLNPETGTVASTDGAISGVAGASITAVAYTNNVAGATTTELYAINSASRQLYLISQPNEGTVAPIGGLNLSIIGDGGFDIHGKSGTALGLYAVSGTPTLFAVDLATGAAKSLAQYDVSLDYSSIAIPTSPVAYAVTINNDLLIVDPTNPSTSITKPITGLTPNEEMAGLDFRPLNGQLYALTVQRPQGGPQMDNGRLYTINAATAEATRVASLSVPLTFRGAYGFDFNPVVDRIRIVSRSGLNVRVNPADGSAIQDGDLNPGTPVVEAAAYDNNFAGATISNLYVIDTRDFSPRAPFLSAKLFQLNAPNAGNMVEVGNLELNAGPGSNFDIGGTTNTGYAVLNITGSTELYTIDLATGKATSKGIFGRSSGGIGTSGFTVGLGF</sequence>
<dbReference type="AlphaFoldDB" id="A0A7H0GY17"/>
<gene>
    <name evidence="2" type="ORF">H9L05_05930</name>
</gene>
<proteinExistence type="predicted"/>
<evidence type="ECO:0000313" key="3">
    <source>
        <dbReference type="Proteomes" id="UP000516093"/>
    </source>
</evidence>
<name>A0A7H0GY17_9BACT</name>
<evidence type="ECO:0000259" key="1">
    <source>
        <dbReference type="Pfam" id="PF14339"/>
    </source>
</evidence>
<protein>
    <submittedName>
        <fullName evidence="2">DUF4394 domain-containing protein</fullName>
    </submittedName>
</protein>
<feature type="domain" description="DUF4394" evidence="1">
    <location>
        <begin position="164"/>
        <end position="391"/>
    </location>
</feature>
<accession>A0A7H0GY17</accession>
<dbReference type="SUPFAM" id="SSF50998">
    <property type="entry name" value="Quinoprotein alcohol dehydrogenase-like"/>
    <property type="match status" value="1"/>
</dbReference>
<organism evidence="2 3">
    <name type="scientific">Hymenobacter qilianensis</name>
    <dbReference type="NCBI Taxonomy" id="1385715"/>
    <lineage>
        <taxon>Bacteria</taxon>
        <taxon>Pseudomonadati</taxon>
        <taxon>Bacteroidota</taxon>
        <taxon>Cytophagia</taxon>
        <taxon>Cytophagales</taxon>
        <taxon>Hymenobacteraceae</taxon>
        <taxon>Hymenobacter</taxon>
    </lineage>
</organism>
<dbReference type="Pfam" id="PF14339">
    <property type="entry name" value="DUF4394"/>
    <property type="match status" value="2"/>
</dbReference>
<feature type="domain" description="DUF4394" evidence="1">
    <location>
        <begin position="2"/>
        <end position="146"/>
    </location>
</feature>
<dbReference type="InterPro" id="IPR025507">
    <property type="entry name" value="DUF4394"/>
</dbReference>
<reference evidence="2 3" key="1">
    <citation type="submission" date="2020-08" db="EMBL/GenBank/DDBJ databases">
        <title>Genome sequence of Hymenobacter qilianensis JCM 19763T.</title>
        <authorList>
            <person name="Hyun D.-W."/>
            <person name="Bae J.-W."/>
        </authorList>
    </citation>
    <scope>NUCLEOTIDE SEQUENCE [LARGE SCALE GENOMIC DNA]</scope>
    <source>
        <strain evidence="2 3">JCM 19763</strain>
    </source>
</reference>
<keyword evidence="3" id="KW-1185">Reference proteome</keyword>
<dbReference type="Proteomes" id="UP000516093">
    <property type="component" value="Chromosome"/>
</dbReference>
<dbReference type="InterPro" id="IPR011047">
    <property type="entry name" value="Quinoprotein_ADH-like_sf"/>
</dbReference>
<dbReference type="KEGG" id="hqi:H9L05_05930"/>
<evidence type="ECO:0000313" key="2">
    <source>
        <dbReference type="EMBL" id="QNP53183.1"/>
    </source>
</evidence>